<dbReference type="InterPro" id="IPR029063">
    <property type="entry name" value="SAM-dependent_MTases_sf"/>
</dbReference>
<dbReference type="AlphaFoldDB" id="H1Z255"/>
<dbReference type="OrthoDB" id="57427at2157"/>
<sequence>MTENTDWNLVWKEKYEKNLLSRGKGDCAGIWDCKEKAKEFLDRSNKNPGRVREVVEFLNPDKDSRILDVGSGPGTLAVPLAKMAGHVTAVEPSPGMADVMAGYAAEEGVNNLNIVRKRWEDVVPGTDLMDSYDIVFASHSLGMPDIKESVEKMNAVSSGKVCLLWFAGITAWEQRMVDLWPQLHGREYCCGPKADVLFNLLCSMDIYPHAEPWTFANNFHYPDYDTAFDDLREQYGVSTAEQESVLARYLKSSLAEENGNLLFPGTTTGMKLWWETDRCR</sequence>
<keyword evidence="2" id="KW-0489">Methyltransferase</keyword>
<protein>
    <submittedName>
        <fullName evidence="2">Methyltransferase type 11</fullName>
    </submittedName>
</protein>
<name>H1Z255_9EURY</name>
<dbReference type="RefSeq" id="WP_004078656.1">
    <property type="nucleotide sequence ID" value="NZ_CM001436.1"/>
</dbReference>
<evidence type="ECO:0000259" key="1">
    <source>
        <dbReference type="Pfam" id="PF13649"/>
    </source>
</evidence>
<feature type="domain" description="Methyltransferase" evidence="1">
    <location>
        <begin position="66"/>
        <end position="155"/>
    </location>
</feature>
<dbReference type="GO" id="GO:0032259">
    <property type="term" value="P:methylation"/>
    <property type="evidence" value="ECO:0007669"/>
    <property type="project" value="UniProtKB-KW"/>
</dbReference>
<dbReference type="InterPro" id="IPR050723">
    <property type="entry name" value="CFA/CMAS"/>
</dbReference>
<dbReference type="GO" id="GO:0008168">
    <property type="term" value="F:methyltransferase activity"/>
    <property type="evidence" value="ECO:0007669"/>
    <property type="project" value="UniProtKB-KW"/>
</dbReference>
<reference evidence="2 3" key="1">
    <citation type="submission" date="2011-10" db="EMBL/GenBank/DDBJ databases">
        <title>The Improved High-Quality Draft genome of Methanoplanus limicola DSM 2279.</title>
        <authorList>
            <consortium name="US DOE Joint Genome Institute (JGI-PGF)"/>
            <person name="Lucas S."/>
            <person name="Copeland A."/>
            <person name="Lapidus A."/>
            <person name="Glavina del Rio T."/>
            <person name="Dalin E."/>
            <person name="Tice H."/>
            <person name="Bruce D."/>
            <person name="Goodwin L."/>
            <person name="Pitluck S."/>
            <person name="Peters L."/>
            <person name="Mikhailova N."/>
            <person name="Lu M."/>
            <person name="Kyrpides N."/>
            <person name="Mavromatis K."/>
            <person name="Ivanova N."/>
            <person name="Markowitz V."/>
            <person name="Cheng J.-F."/>
            <person name="Hugenholtz P."/>
            <person name="Woyke T."/>
            <person name="Wu D."/>
            <person name="Wirth R."/>
            <person name="Brambilla E.-M."/>
            <person name="Klenk H.-P."/>
            <person name="Eisen J.A."/>
        </authorList>
    </citation>
    <scope>NUCLEOTIDE SEQUENCE [LARGE SCALE GENOMIC DNA]</scope>
    <source>
        <strain evidence="2 3">DSM 2279</strain>
    </source>
</reference>
<gene>
    <name evidence="2" type="ORF">Metlim_2346</name>
</gene>
<accession>H1Z255</accession>
<organism evidence="2 3">
    <name type="scientific">Methanoplanus limicola DSM 2279</name>
    <dbReference type="NCBI Taxonomy" id="937775"/>
    <lineage>
        <taxon>Archaea</taxon>
        <taxon>Methanobacteriati</taxon>
        <taxon>Methanobacteriota</taxon>
        <taxon>Stenosarchaea group</taxon>
        <taxon>Methanomicrobia</taxon>
        <taxon>Methanomicrobiales</taxon>
        <taxon>Methanomicrobiaceae</taxon>
        <taxon>Methanoplanus</taxon>
    </lineage>
</organism>
<dbReference type="STRING" id="937775.Metlim_2346"/>
<dbReference type="HOGENOM" id="CLU_060275_1_0_2"/>
<dbReference type="Proteomes" id="UP000005741">
    <property type="component" value="Chromosome"/>
</dbReference>
<keyword evidence="2" id="KW-0808">Transferase</keyword>
<dbReference type="Pfam" id="PF13649">
    <property type="entry name" value="Methyltransf_25"/>
    <property type="match status" value="1"/>
</dbReference>
<keyword evidence="3" id="KW-1185">Reference proteome</keyword>
<dbReference type="SUPFAM" id="SSF53335">
    <property type="entry name" value="S-adenosyl-L-methionine-dependent methyltransferases"/>
    <property type="match status" value="1"/>
</dbReference>
<dbReference type="PANTHER" id="PTHR43667:SF2">
    <property type="entry name" value="FATTY ACID C-METHYL TRANSFERASE"/>
    <property type="match status" value="1"/>
</dbReference>
<dbReference type="Gene3D" id="3.40.50.150">
    <property type="entry name" value="Vaccinia Virus protein VP39"/>
    <property type="match status" value="1"/>
</dbReference>
<dbReference type="PATRIC" id="fig|937775.9.peg.2651"/>
<dbReference type="InParanoid" id="H1Z255"/>
<dbReference type="CDD" id="cd02440">
    <property type="entry name" value="AdoMet_MTases"/>
    <property type="match status" value="1"/>
</dbReference>
<evidence type="ECO:0000313" key="2">
    <source>
        <dbReference type="EMBL" id="EHQ36400.1"/>
    </source>
</evidence>
<proteinExistence type="predicted"/>
<dbReference type="PANTHER" id="PTHR43667">
    <property type="entry name" value="CYCLOPROPANE-FATTY-ACYL-PHOSPHOLIPID SYNTHASE"/>
    <property type="match status" value="1"/>
</dbReference>
<dbReference type="InterPro" id="IPR041698">
    <property type="entry name" value="Methyltransf_25"/>
</dbReference>
<dbReference type="EMBL" id="CM001436">
    <property type="protein sequence ID" value="EHQ36400.1"/>
    <property type="molecule type" value="Genomic_DNA"/>
</dbReference>
<evidence type="ECO:0000313" key="3">
    <source>
        <dbReference type="Proteomes" id="UP000005741"/>
    </source>
</evidence>